<dbReference type="PANTHER" id="PTHR30590">
    <property type="entry name" value="INNER MEMBRANE PROTEIN"/>
    <property type="match status" value="1"/>
</dbReference>
<feature type="transmembrane region" description="Helical" evidence="2">
    <location>
        <begin position="193"/>
        <end position="212"/>
    </location>
</feature>
<comment type="caution">
    <text evidence="4">The sequence shown here is derived from an EMBL/GenBank/DDBJ whole genome shotgun (WGS) entry which is preliminary data.</text>
</comment>
<gene>
    <name evidence="4" type="ORF">HCJ92_10030</name>
</gene>
<dbReference type="InterPro" id="IPR007349">
    <property type="entry name" value="DUF418"/>
</dbReference>
<feature type="domain" description="DUF418" evidence="3">
    <location>
        <begin position="183"/>
        <end position="332"/>
    </location>
</feature>
<dbReference type="EMBL" id="JAAVJB010000060">
    <property type="protein sequence ID" value="NJP66616.1"/>
    <property type="molecule type" value="Genomic_DNA"/>
</dbReference>
<dbReference type="Proteomes" id="UP000746503">
    <property type="component" value="Unassembled WGS sequence"/>
</dbReference>
<evidence type="ECO:0000313" key="5">
    <source>
        <dbReference type="Proteomes" id="UP000746503"/>
    </source>
</evidence>
<feature type="compositionally biased region" description="Polar residues" evidence="1">
    <location>
        <begin position="1"/>
        <end position="10"/>
    </location>
</feature>
<feature type="region of interest" description="Disordered" evidence="1">
    <location>
        <begin position="74"/>
        <end position="95"/>
    </location>
</feature>
<feature type="transmembrane region" description="Helical" evidence="2">
    <location>
        <begin position="296"/>
        <end position="316"/>
    </location>
</feature>
<feature type="transmembrane region" description="Helical" evidence="2">
    <location>
        <begin position="268"/>
        <end position="290"/>
    </location>
</feature>
<evidence type="ECO:0000259" key="3">
    <source>
        <dbReference type="Pfam" id="PF04235"/>
    </source>
</evidence>
<proteinExistence type="predicted"/>
<keyword evidence="2" id="KW-1133">Transmembrane helix</keyword>
<evidence type="ECO:0000256" key="1">
    <source>
        <dbReference type="SAM" id="MobiDB-lite"/>
    </source>
</evidence>
<dbReference type="InterPro" id="IPR052529">
    <property type="entry name" value="Bact_Transport_Assoc"/>
</dbReference>
<feature type="region of interest" description="Disordered" evidence="1">
    <location>
        <begin position="1"/>
        <end position="48"/>
    </location>
</feature>
<sequence>MYSKNLSQPNRRLRTACPGRGCPSGQGRPSTHAVTPGRSHPVLGRHSFFSPPTPCPRLSCARLQDPGRRRDRCCRNRAAAPRSSPTKPVRVSACPPGRSCRPSVAQGHAVTALLVAWLLTRSERAQRRWLWWAAGGHLTLIAAGSAPLLVAGPAREGQRQVAPSVVALYAADGYGEQVAFGPDATGRRLRGRMLRWGLGVGLPLTVLFAFAGEGGFLLNRYVAAPLVALGYIGLVGALVDRIRRPGRVATVATTAVASVGRTALTCYVLQNVLCVLLAYGIGAGLAARMGPDSGPWWVMGLWAAVSAVLLTAASVWTRRFRHGPLEALQRAALRR</sequence>
<feature type="transmembrane region" description="Helical" evidence="2">
    <location>
        <begin position="218"/>
        <end position="239"/>
    </location>
</feature>
<keyword evidence="2" id="KW-0472">Membrane</keyword>
<keyword evidence="2" id="KW-0812">Transmembrane</keyword>
<organism evidence="4 5">
    <name type="scientific">Streptomyces spiramenti</name>
    <dbReference type="NCBI Taxonomy" id="2720606"/>
    <lineage>
        <taxon>Bacteria</taxon>
        <taxon>Bacillati</taxon>
        <taxon>Actinomycetota</taxon>
        <taxon>Actinomycetes</taxon>
        <taxon>Kitasatosporales</taxon>
        <taxon>Streptomycetaceae</taxon>
        <taxon>Streptomyces</taxon>
    </lineage>
</organism>
<name>A0ABX1AKS9_9ACTN</name>
<accession>A0ABX1AKS9</accession>
<reference evidence="4 5" key="1">
    <citation type="submission" date="2020-03" db="EMBL/GenBank/DDBJ databases">
        <title>Draft genome of Streptomyces sp. ventii, isolated from the Axial Seamount in the Pacific Ocean, and resequencing of the two type strains Streptomyces lonarensis strain NCL 716 and Streptomyces bohaiensis strain 11A07.</title>
        <authorList>
            <person name="Loughran R.M."/>
            <person name="Pfannmuller K.M."/>
            <person name="Wasson B.J."/>
            <person name="Deadmond M.C."/>
            <person name="Paddock B.E."/>
            <person name="Koyack M.J."/>
            <person name="Gallegos D.A."/>
            <person name="Mitchell E.A."/>
            <person name="Ushijima B."/>
            <person name="Saw J.H."/>
            <person name="Mcphail K.L."/>
            <person name="Videau P."/>
        </authorList>
    </citation>
    <scope>NUCLEOTIDE SEQUENCE [LARGE SCALE GENOMIC DNA]</scope>
    <source>
        <strain evidence="5">5675061</strain>
    </source>
</reference>
<keyword evidence="5" id="KW-1185">Reference proteome</keyword>
<protein>
    <submittedName>
        <fullName evidence="4">DUF418 domain-containing protein</fullName>
    </submittedName>
</protein>
<dbReference type="PANTHER" id="PTHR30590:SF2">
    <property type="entry name" value="INNER MEMBRANE PROTEIN"/>
    <property type="match status" value="1"/>
</dbReference>
<evidence type="ECO:0000256" key="2">
    <source>
        <dbReference type="SAM" id="Phobius"/>
    </source>
</evidence>
<dbReference type="Pfam" id="PF04235">
    <property type="entry name" value="DUF418"/>
    <property type="match status" value="1"/>
</dbReference>
<feature type="transmembrane region" description="Helical" evidence="2">
    <location>
        <begin position="129"/>
        <end position="150"/>
    </location>
</feature>
<evidence type="ECO:0000313" key="4">
    <source>
        <dbReference type="EMBL" id="NJP66616.1"/>
    </source>
</evidence>